<protein>
    <recommendedName>
        <fullName evidence="3">Lipoprotein</fullName>
    </recommendedName>
</protein>
<accession>A0A8J3NFW9</accession>
<reference evidence="1" key="1">
    <citation type="submission" date="2021-01" db="EMBL/GenBank/DDBJ databases">
        <title>Whole genome shotgun sequence of Actinocatenispora rupis NBRC 107355.</title>
        <authorList>
            <person name="Komaki H."/>
            <person name="Tamura T."/>
        </authorList>
    </citation>
    <scope>NUCLEOTIDE SEQUENCE</scope>
    <source>
        <strain evidence="1">NBRC 107355</strain>
    </source>
</reference>
<sequence length="134" mass="14203">MRVGVGAGLLAVALLAGGCAGTPVSLDSRPTDEDSARDLARTVAGRAHCAGFEDYRLDGTTWQFTCQIGASGERMFGIRITNSATAQARAARRLADRSTPYRAGRYFLVTEFLAPGRTSTPAHLTPFPGRLVTS</sequence>
<keyword evidence="2" id="KW-1185">Reference proteome</keyword>
<comment type="caution">
    <text evidence="1">The sequence shown here is derived from an EMBL/GenBank/DDBJ whole genome shotgun (WGS) entry which is preliminary data.</text>
</comment>
<gene>
    <name evidence="1" type="ORF">Aru02nite_62240</name>
</gene>
<evidence type="ECO:0000313" key="1">
    <source>
        <dbReference type="EMBL" id="GID15335.1"/>
    </source>
</evidence>
<evidence type="ECO:0008006" key="3">
    <source>
        <dbReference type="Google" id="ProtNLM"/>
    </source>
</evidence>
<organism evidence="1 2">
    <name type="scientific">Actinocatenispora rupis</name>
    <dbReference type="NCBI Taxonomy" id="519421"/>
    <lineage>
        <taxon>Bacteria</taxon>
        <taxon>Bacillati</taxon>
        <taxon>Actinomycetota</taxon>
        <taxon>Actinomycetes</taxon>
        <taxon>Micromonosporales</taxon>
        <taxon>Micromonosporaceae</taxon>
        <taxon>Actinocatenispora</taxon>
    </lineage>
</organism>
<dbReference type="Proteomes" id="UP000612808">
    <property type="component" value="Unassembled WGS sequence"/>
</dbReference>
<evidence type="ECO:0000313" key="2">
    <source>
        <dbReference type="Proteomes" id="UP000612808"/>
    </source>
</evidence>
<dbReference type="EMBL" id="BOMB01000041">
    <property type="protein sequence ID" value="GID15335.1"/>
    <property type="molecule type" value="Genomic_DNA"/>
</dbReference>
<dbReference type="AlphaFoldDB" id="A0A8J3NFW9"/>
<proteinExistence type="predicted"/>
<name>A0A8J3NFW9_9ACTN</name>
<dbReference type="PROSITE" id="PS51257">
    <property type="entry name" value="PROKAR_LIPOPROTEIN"/>
    <property type="match status" value="1"/>
</dbReference>